<feature type="signal peptide" evidence="1">
    <location>
        <begin position="1"/>
        <end position="21"/>
    </location>
</feature>
<dbReference type="CDD" id="cd00603">
    <property type="entry name" value="IPT_PCSR"/>
    <property type="match status" value="1"/>
</dbReference>
<protein>
    <submittedName>
        <fullName evidence="3">IPT/TIG domain-containing protein</fullName>
    </submittedName>
</protein>
<dbReference type="InterPro" id="IPR013783">
    <property type="entry name" value="Ig-like_fold"/>
</dbReference>
<organism evidence="3 4">
    <name type="scientific">Robiginitalea marina</name>
    <dbReference type="NCBI Taxonomy" id="2954105"/>
    <lineage>
        <taxon>Bacteria</taxon>
        <taxon>Pseudomonadati</taxon>
        <taxon>Bacteroidota</taxon>
        <taxon>Flavobacteriia</taxon>
        <taxon>Flavobacteriales</taxon>
        <taxon>Flavobacteriaceae</taxon>
        <taxon>Robiginitalea</taxon>
    </lineage>
</organism>
<dbReference type="Proteomes" id="UP001206312">
    <property type="component" value="Unassembled WGS sequence"/>
</dbReference>
<accession>A0ABT1AYU6</accession>
<dbReference type="SUPFAM" id="SSF81296">
    <property type="entry name" value="E set domains"/>
    <property type="match status" value="1"/>
</dbReference>
<name>A0ABT1AYU6_9FLAO</name>
<dbReference type="InterPro" id="IPR002909">
    <property type="entry name" value="IPT_dom"/>
</dbReference>
<evidence type="ECO:0000313" key="4">
    <source>
        <dbReference type="Proteomes" id="UP001206312"/>
    </source>
</evidence>
<feature type="chain" id="PRO_5045759404" evidence="1">
    <location>
        <begin position="22"/>
        <end position="291"/>
    </location>
</feature>
<dbReference type="Pfam" id="PF01833">
    <property type="entry name" value="TIG"/>
    <property type="match status" value="1"/>
</dbReference>
<dbReference type="Gene3D" id="2.60.40.10">
    <property type="entry name" value="Immunoglobulins"/>
    <property type="match status" value="1"/>
</dbReference>
<dbReference type="PROSITE" id="PS51257">
    <property type="entry name" value="PROKAR_LIPOPROTEIN"/>
    <property type="match status" value="1"/>
</dbReference>
<proteinExistence type="predicted"/>
<keyword evidence="4" id="KW-1185">Reference proteome</keyword>
<dbReference type="RefSeq" id="WP_252741525.1">
    <property type="nucleotide sequence ID" value="NZ_JAMXIB010000007.1"/>
</dbReference>
<dbReference type="InterPro" id="IPR025921">
    <property type="entry name" value="HmuY"/>
</dbReference>
<reference evidence="3 4" key="1">
    <citation type="submission" date="2022-06" db="EMBL/GenBank/DDBJ databases">
        <authorList>
            <person name="Xuan X."/>
        </authorList>
    </citation>
    <scope>NUCLEOTIDE SEQUENCE [LARGE SCALE GENOMIC DNA]</scope>
    <source>
        <strain evidence="3 4">2V75</strain>
    </source>
</reference>
<gene>
    <name evidence="3" type="ORF">NG653_09795</name>
</gene>
<dbReference type="CDD" id="cd12105">
    <property type="entry name" value="HmuY"/>
    <property type="match status" value="1"/>
</dbReference>
<keyword evidence="1" id="KW-0732">Signal</keyword>
<comment type="caution">
    <text evidence="3">The sequence shown here is derived from an EMBL/GenBank/DDBJ whole genome shotgun (WGS) entry which is preliminary data.</text>
</comment>
<dbReference type="InterPro" id="IPR014756">
    <property type="entry name" value="Ig_E-set"/>
</dbReference>
<evidence type="ECO:0000313" key="3">
    <source>
        <dbReference type="EMBL" id="MCO5725147.1"/>
    </source>
</evidence>
<sequence>MKTAMSVLTAAFLLLTFVSCSDDDPAPGTEFSIASVSPESGTVGTEVVITGTGFPEEATGLQLTFGGVSAPIVSLTPTRITTTVPSGATSGEIRLSADGFSVPAPGSFTVLSDLVSTTYSNLPAPQTGGQGEPVGGPFTRFSFETGEITESETEWDIAFRGTTIAVNGGVATGTADEPVRNGEAGATLVSGLFDEVASAAGLSFAQDAVGAFAIPSGSGAGWYNYNPATFTINPIPGAVLVFRTHDGKVAKVEILSYYRDAPAQPNAFTDEARVYTFRYVYNPNEGETQLN</sequence>
<feature type="domain" description="IPT/TIG" evidence="2">
    <location>
        <begin position="33"/>
        <end position="109"/>
    </location>
</feature>
<evidence type="ECO:0000256" key="1">
    <source>
        <dbReference type="SAM" id="SignalP"/>
    </source>
</evidence>
<dbReference type="EMBL" id="JAMXIB010000007">
    <property type="protein sequence ID" value="MCO5725147.1"/>
    <property type="molecule type" value="Genomic_DNA"/>
</dbReference>
<evidence type="ECO:0000259" key="2">
    <source>
        <dbReference type="Pfam" id="PF01833"/>
    </source>
</evidence>